<comment type="caution">
    <text evidence="3">The sequence shown here is derived from an EMBL/GenBank/DDBJ whole genome shotgun (WGS) entry which is preliminary data.</text>
</comment>
<evidence type="ECO:0000313" key="3">
    <source>
        <dbReference type="EMBL" id="KRO16287.1"/>
    </source>
</evidence>
<keyword evidence="1" id="KW-0472">Membrane</keyword>
<proteinExistence type="predicted"/>
<reference evidence="3 4" key="1">
    <citation type="journal article" date="2015" name="Genome Announc.">
        <title>Expanding the biotechnology potential of lactobacilli through comparative genomics of 213 strains and associated genera.</title>
        <authorList>
            <person name="Sun Z."/>
            <person name="Harris H.M."/>
            <person name="McCann A."/>
            <person name="Guo C."/>
            <person name="Argimon S."/>
            <person name="Zhang W."/>
            <person name="Yang X."/>
            <person name="Jeffery I.B."/>
            <person name="Cooney J.C."/>
            <person name="Kagawa T.F."/>
            <person name="Liu W."/>
            <person name="Song Y."/>
            <person name="Salvetti E."/>
            <person name="Wrobel A."/>
            <person name="Rasinkangas P."/>
            <person name="Parkhill J."/>
            <person name="Rea M.C."/>
            <person name="O'Sullivan O."/>
            <person name="Ritari J."/>
            <person name="Douillard F.P."/>
            <person name="Paul Ross R."/>
            <person name="Yang R."/>
            <person name="Briner A.E."/>
            <person name="Felis G.E."/>
            <person name="de Vos W.M."/>
            <person name="Barrangou R."/>
            <person name="Klaenhammer T.R."/>
            <person name="Caufield P.W."/>
            <person name="Cui Y."/>
            <person name="Zhang H."/>
            <person name="O'Toole P.W."/>
        </authorList>
    </citation>
    <scope>NUCLEOTIDE SEQUENCE [LARGE SCALE GENOMIC DNA]</scope>
    <source>
        <strain evidence="3 4">DSM 24301</strain>
    </source>
</reference>
<name>A0A0R2MRR5_9LACO</name>
<accession>A0A0R2MRR5</accession>
<dbReference type="Pfam" id="PF07435">
    <property type="entry name" value="YycH"/>
    <property type="match status" value="1"/>
</dbReference>
<dbReference type="STRING" id="1293598.IV56_GL001648"/>
<evidence type="ECO:0000313" key="4">
    <source>
        <dbReference type="Proteomes" id="UP000050969"/>
    </source>
</evidence>
<feature type="transmembrane region" description="Helical" evidence="1">
    <location>
        <begin position="12"/>
        <end position="32"/>
    </location>
</feature>
<gene>
    <name evidence="3" type="ORF">IV56_GL001648</name>
</gene>
<dbReference type="Gene3D" id="3.10.450.310">
    <property type="match status" value="1"/>
</dbReference>
<keyword evidence="4" id="KW-1185">Reference proteome</keyword>
<dbReference type="OrthoDB" id="2382185at2"/>
<dbReference type="EMBL" id="JQCE01000042">
    <property type="protein sequence ID" value="KRO16287.1"/>
    <property type="molecule type" value="Genomic_DNA"/>
</dbReference>
<protein>
    <submittedName>
        <fullName evidence="3">YycH protein</fullName>
    </submittedName>
</protein>
<dbReference type="Proteomes" id="UP000050969">
    <property type="component" value="Unassembled WGS sequence"/>
</dbReference>
<keyword evidence="1" id="KW-1133">Transmembrane helix</keyword>
<sequence>MEVNGMKLSGWLLRIALITVVVISGVFSWLILQNPSRLERQDTSTVQTTVPIKTNTTQENSVYLPTSAYYQGDAQKQFLTVATHDIVSQLQQELKGSRMGPIQSNTKLSTAAYNALITSKNSLQLVYADSVPFALFNGRFFKKALSTKTNFQFNRILIRTQTAAQIILVNDKTRQIYTARLRGVDTKKLMAVIKKGQTAGLPMTEQRFKNREVAMFTEPVSVRPYAYLLDRQSANHYISSLLTAQARGSVDARELGNETVYTVGTTHRLTTNAATGAMQYENTAMPDPPKAQDKLFTETFKALAQLDLPSVTTMRYFALDPVAHAVTYRSFVQSFPIFNQTENGTVKVTYNDTALQVDFSSDNVTVPIPTDQSAVKLPSTVDLLAQLNAAGYANNKINNIVLGYQWMKQSATDLVVDLQPAYYVEINGVYKQANDWLKNTSEEG</sequence>
<dbReference type="CDD" id="cd15787">
    <property type="entry name" value="YycH_N"/>
    <property type="match status" value="1"/>
</dbReference>
<evidence type="ECO:0000259" key="2">
    <source>
        <dbReference type="Pfam" id="PF07435"/>
    </source>
</evidence>
<dbReference type="InterPro" id="IPR042274">
    <property type="entry name" value="YycH/YycI_2"/>
</dbReference>
<dbReference type="PATRIC" id="fig|1293598.4.peg.1717"/>
<evidence type="ECO:0000256" key="1">
    <source>
        <dbReference type="SAM" id="Phobius"/>
    </source>
</evidence>
<dbReference type="Gene3D" id="3.30.310.160">
    <property type="entry name" value="YycH protein, domain 2"/>
    <property type="match status" value="1"/>
</dbReference>
<dbReference type="InterPro" id="IPR009996">
    <property type="entry name" value="YycH"/>
</dbReference>
<dbReference type="AlphaFoldDB" id="A0A0R2MRR5"/>
<organism evidence="3 4">
    <name type="scientific">Lacticaseibacillus saniviri JCM 17471 = DSM 24301</name>
    <dbReference type="NCBI Taxonomy" id="1293598"/>
    <lineage>
        <taxon>Bacteria</taxon>
        <taxon>Bacillati</taxon>
        <taxon>Bacillota</taxon>
        <taxon>Bacilli</taxon>
        <taxon>Lactobacillales</taxon>
        <taxon>Lactobacillaceae</taxon>
        <taxon>Lacticaseibacillus</taxon>
    </lineage>
</organism>
<feature type="domain" description="Regulatory protein YycH" evidence="2">
    <location>
        <begin position="15"/>
        <end position="433"/>
    </location>
</feature>
<keyword evidence="1" id="KW-0812">Transmembrane</keyword>